<reference evidence="3" key="1">
    <citation type="journal article" date="2019" name="Int. J. Syst. Evol. Microbiol.">
        <title>The Global Catalogue of Microorganisms (GCM) 10K type strain sequencing project: providing services to taxonomists for standard genome sequencing and annotation.</title>
        <authorList>
            <consortium name="The Broad Institute Genomics Platform"/>
            <consortium name="The Broad Institute Genome Sequencing Center for Infectious Disease"/>
            <person name="Wu L."/>
            <person name="Ma J."/>
        </authorList>
    </citation>
    <scope>NUCLEOTIDE SEQUENCE [LARGE SCALE GENOMIC DNA]</scope>
    <source>
        <strain evidence="3">JCM 15608</strain>
    </source>
</reference>
<dbReference type="EMBL" id="BAAAFA010000002">
    <property type="protein sequence ID" value="GAA0813338.1"/>
    <property type="molecule type" value="Genomic_DNA"/>
</dbReference>
<dbReference type="Pfam" id="PF00535">
    <property type="entry name" value="Glycos_transf_2"/>
    <property type="match status" value="1"/>
</dbReference>
<dbReference type="Gene3D" id="3.90.550.10">
    <property type="entry name" value="Spore Coat Polysaccharide Biosynthesis Protein SpsA, Chain A"/>
    <property type="match status" value="1"/>
</dbReference>
<dbReference type="InterPro" id="IPR029044">
    <property type="entry name" value="Nucleotide-diphossugar_trans"/>
</dbReference>
<protein>
    <recommendedName>
        <fullName evidence="1">Glycosyltransferase 2-like domain-containing protein</fullName>
    </recommendedName>
</protein>
<dbReference type="PANTHER" id="PTHR22916">
    <property type="entry name" value="GLYCOSYLTRANSFERASE"/>
    <property type="match status" value="1"/>
</dbReference>
<dbReference type="SUPFAM" id="SSF53448">
    <property type="entry name" value="Nucleotide-diphospho-sugar transferases"/>
    <property type="match status" value="1"/>
</dbReference>
<dbReference type="Proteomes" id="UP001500021">
    <property type="component" value="Unassembled WGS sequence"/>
</dbReference>
<dbReference type="InterPro" id="IPR001173">
    <property type="entry name" value="Glyco_trans_2-like"/>
</dbReference>
<gene>
    <name evidence="2" type="ORF">GCM10009111_08560</name>
</gene>
<accession>A0ABP3WDS7</accession>
<comment type="caution">
    <text evidence="2">The sequence shown here is derived from an EMBL/GenBank/DDBJ whole genome shotgun (WGS) entry which is preliminary data.</text>
</comment>
<organism evidence="2 3">
    <name type="scientific">Colwellia asteriadis</name>
    <dbReference type="NCBI Taxonomy" id="517723"/>
    <lineage>
        <taxon>Bacteria</taxon>
        <taxon>Pseudomonadati</taxon>
        <taxon>Pseudomonadota</taxon>
        <taxon>Gammaproteobacteria</taxon>
        <taxon>Alteromonadales</taxon>
        <taxon>Colwelliaceae</taxon>
        <taxon>Colwellia</taxon>
    </lineage>
</organism>
<keyword evidence="3" id="KW-1185">Reference proteome</keyword>
<evidence type="ECO:0000259" key="1">
    <source>
        <dbReference type="Pfam" id="PF00535"/>
    </source>
</evidence>
<evidence type="ECO:0000313" key="2">
    <source>
        <dbReference type="EMBL" id="GAA0813338.1"/>
    </source>
</evidence>
<dbReference type="CDD" id="cd00761">
    <property type="entry name" value="Glyco_tranf_GTA_type"/>
    <property type="match status" value="1"/>
</dbReference>
<name>A0ABP3WDS7_9GAMM</name>
<proteinExistence type="predicted"/>
<feature type="domain" description="Glycosyltransferase 2-like" evidence="1">
    <location>
        <begin position="9"/>
        <end position="140"/>
    </location>
</feature>
<evidence type="ECO:0000313" key="3">
    <source>
        <dbReference type="Proteomes" id="UP001500021"/>
    </source>
</evidence>
<sequence>MSDIKFHLVVAMYNVEEWIAENIAFIKNQTFSNFQVILIDDISTDKTIEIVQEAIAADNRFKLIINDEKKYKTRNVVEGIALCNARPEDVIVLVDGDDRLFDENVLQKVADTYQQQNCWMTYGCFQRSNGTIGKHCRPYSNSVIKNNSFRKNKWFASHLKTFKYKLWLQLNMDIFNISKTELEAALNRVLWKLKLGCWLQWRKVTLENLVDSTGKYIRRVDDKAFSFPMLEMSGDKAYFIDEVLYLYRDDISYFEGSNTNFEKNNNEKYHTRLIRNIIIHKQKYQRLEQLK</sequence>
<dbReference type="RefSeq" id="WP_343815375.1">
    <property type="nucleotide sequence ID" value="NZ_BAAAFA010000002.1"/>
</dbReference>